<sequence length="255" mass="28537">MYKESWNKLGKVLKERFGLDLTQKQMKNAYDNLKAKYIGWVYLKNKTGNMYNTQTNTFSFTNEGWEEFKKGHPKAGSLKIVPLPFQELCAESFDDDDADTGHQTFEPTADPTSEPTPEHTPKPNPKKKAKISKSSISDDELARDMQKALQYLIKGKEGPTVVEQVVECSEKLKLVGLNPVDPLFLAAYHIFGVSSDMRAAWMALPEIPEVLKGWIVMTSASLGLITICWEGVAHDARILSKTLSDPHAPFPIPPP</sequence>
<dbReference type="InterPro" id="IPR024752">
    <property type="entry name" value="Myb/SANT-like_dom"/>
</dbReference>
<feature type="non-terminal residue" evidence="3">
    <location>
        <position position="1"/>
    </location>
</feature>
<dbReference type="Proteomes" id="UP001206925">
    <property type="component" value="Unassembled WGS sequence"/>
</dbReference>
<accession>A0AAD5CEP2</accession>
<feature type="compositionally biased region" description="Polar residues" evidence="1">
    <location>
        <begin position="101"/>
        <end position="115"/>
    </location>
</feature>
<feature type="region of interest" description="Disordered" evidence="1">
    <location>
        <begin position="96"/>
        <end position="140"/>
    </location>
</feature>
<organism evidence="3 4">
    <name type="scientific">Ambrosia artemisiifolia</name>
    <name type="common">Common ragweed</name>
    <dbReference type="NCBI Taxonomy" id="4212"/>
    <lineage>
        <taxon>Eukaryota</taxon>
        <taxon>Viridiplantae</taxon>
        <taxon>Streptophyta</taxon>
        <taxon>Embryophyta</taxon>
        <taxon>Tracheophyta</taxon>
        <taxon>Spermatophyta</taxon>
        <taxon>Magnoliopsida</taxon>
        <taxon>eudicotyledons</taxon>
        <taxon>Gunneridae</taxon>
        <taxon>Pentapetalae</taxon>
        <taxon>asterids</taxon>
        <taxon>campanulids</taxon>
        <taxon>Asterales</taxon>
        <taxon>Asteraceae</taxon>
        <taxon>Asteroideae</taxon>
        <taxon>Heliantheae alliance</taxon>
        <taxon>Heliantheae</taxon>
        <taxon>Ambrosia</taxon>
    </lineage>
</organism>
<dbReference type="EMBL" id="JAMZMK010008657">
    <property type="protein sequence ID" value="KAI7739219.1"/>
    <property type="molecule type" value="Genomic_DNA"/>
</dbReference>
<dbReference type="Pfam" id="PF12776">
    <property type="entry name" value="Myb_DNA-bind_3"/>
    <property type="match status" value="1"/>
</dbReference>
<evidence type="ECO:0000313" key="4">
    <source>
        <dbReference type="Proteomes" id="UP001206925"/>
    </source>
</evidence>
<evidence type="ECO:0000256" key="1">
    <source>
        <dbReference type="SAM" id="MobiDB-lite"/>
    </source>
</evidence>
<gene>
    <name evidence="3" type="ORF">M8C21_027113</name>
</gene>
<protein>
    <recommendedName>
        <fullName evidence="2">Myb/SANT-like domain-containing protein</fullName>
    </recommendedName>
</protein>
<evidence type="ECO:0000313" key="3">
    <source>
        <dbReference type="EMBL" id="KAI7739219.1"/>
    </source>
</evidence>
<dbReference type="AlphaFoldDB" id="A0AAD5CEP2"/>
<keyword evidence="4" id="KW-1185">Reference proteome</keyword>
<name>A0AAD5CEP2_AMBAR</name>
<feature type="domain" description="Myb/SANT-like" evidence="2">
    <location>
        <begin position="3"/>
        <end position="68"/>
    </location>
</feature>
<dbReference type="PANTHER" id="PTHR31704:SF40">
    <property type="entry name" value="MYB_SANT-LIKE DOMAIN-CONTAINING PROTEIN"/>
    <property type="match status" value="1"/>
</dbReference>
<evidence type="ECO:0000259" key="2">
    <source>
        <dbReference type="Pfam" id="PF12776"/>
    </source>
</evidence>
<reference evidence="3" key="1">
    <citation type="submission" date="2022-06" db="EMBL/GenBank/DDBJ databases">
        <title>Uncovering the hologenomic basis of an extraordinary plant invasion.</title>
        <authorList>
            <person name="Bieker V.C."/>
            <person name="Martin M.D."/>
            <person name="Gilbert T."/>
            <person name="Hodgins K."/>
            <person name="Battlay P."/>
            <person name="Petersen B."/>
            <person name="Wilson J."/>
        </authorList>
    </citation>
    <scope>NUCLEOTIDE SEQUENCE</scope>
    <source>
        <strain evidence="3">AA19_3_7</strain>
        <tissue evidence="3">Leaf</tissue>
    </source>
</reference>
<comment type="caution">
    <text evidence="3">The sequence shown here is derived from an EMBL/GenBank/DDBJ whole genome shotgun (WGS) entry which is preliminary data.</text>
</comment>
<dbReference type="PANTHER" id="PTHR31704">
    <property type="entry name" value="MYB/SANT-LIKE DNA-BINDING DOMAIN PROTEIN-RELATED"/>
    <property type="match status" value="1"/>
</dbReference>
<proteinExistence type="predicted"/>